<comment type="caution">
    <text evidence="4">The sequence shown here is derived from an EMBL/GenBank/DDBJ whole genome shotgun (WGS) entry which is preliminary data.</text>
</comment>
<feature type="chain" id="PRO_5043688164" evidence="3">
    <location>
        <begin position="21"/>
        <end position="157"/>
    </location>
</feature>
<evidence type="ECO:0000256" key="2">
    <source>
        <dbReference type="PROSITE-ProRule" id="PRU00497"/>
    </source>
</evidence>
<dbReference type="Pfam" id="PF00379">
    <property type="entry name" value="Chitin_bind_4"/>
    <property type="match status" value="1"/>
</dbReference>
<dbReference type="PRINTS" id="PR00947">
    <property type="entry name" value="CUTICLE"/>
</dbReference>
<dbReference type="EMBL" id="JARQZJ010000031">
    <property type="protein sequence ID" value="KAK9874119.1"/>
    <property type="molecule type" value="Genomic_DNA"/>
</dbReference>
<dbReference type="PANTHER" id="PTHR12236:SF86">
    <property type="entry name" value="CCP84AC-RELATED"/>
    <property type="match status" value="1"/>
</dbReference>
<dbReference type="AlphaFoldDB" id="A0AAW1U0H5"/>
<evidence type="ECO:0000313" key="5">
    <source>
        <dbReference type="Proteomes" id="UP001431783"/>
    </source>
</evidence>
<gene>
    <name evidence="4" type="ORF">WA026_002472</name>
</gene>
<feature type="signal peptide" evidence="3">
    <location>
        <begin position="1"/>
        <end position="20"/>
    </location>
</feature>
<proteinExistence type="predicted"/>
<evidence type="ECO:0000256" key="3">
    <source>
        <dbReference type="SAM" id="SignalP"/>
    </source>
</evidence>
<dbReference type="PROSITE" id="PS51155">
    <property type="entry name" value="CHIT_BIND_RR_2"/>
    <property type="match status" value="1"/>
</dbReference>
<dbReference type="PANTHER" id="PTHR12236">
    <property type="entry name" value="STRUCTURAL CONTITUENT OF CUTICLE"/>
    <property type="match status" value="1"/>
</dbReference>
<name>A0AAW1U0H5_9CUCU</name>
<dbReference type="InterPro" id="IPR000618">
    <property type="entry name" value="Insect_cuticle"/>
</dbReference>
<keyword evidence="5" id="KW-1185">Reference proteome</keyword>
<sequence>MLNMAVQIFIFVALAAISNAAVIPGSPVLAAVQSPAQYKFGYAVNDPITGDNKHQEETRIGDAVRGSYSLVEPDGTRRIVDYFDDGVSGFHAVVRKEPLVASHVAPAVVASPAVRVVAPQVQLAAPTALRSWSGLYSPYHAAYSNPWYSSYVNPYFF</sequence>
<evidence type="ECO:0000313" key="4">
    <source>
        <dbReference type="EMBL" id="KAK9874119.1"/>
    </source>
</evidence>
<dbReference type="InterPro" id="IPR051217">
    <property type="entry name" value="Insect_Cuticle_Struc_Prot"/>
</dbReference>
<dbReference type="GO" id="GO:0005615">
    <property type="term" value="C:extracellular space"/>
    <property type="evidence" value="ECO:0007669"/>
    <property type="project" value="TreeGrafter"/>
</dbReference>
<dbReference type="GO" id="GO:0042302">
    <property type="term" value="F:structural constituent of cuticle"/>
    <property type="evidence" value="ECO:0007669"/>
    <property type="project" value="UniProtKB-UniRule"/>
</dbReference>
<dbReference type="GO" id="GO:0031012">
    <property type="term" value="C:extracellular matrix"/>
    <property type="evidence" value="ECO:0007669"/>
    <property type="project" value="TreeGrafter"/>
</dbReference>
<evidence type="ECO:0000256" key="1">
    <source>
        <dbReference type="ARBA" id="ARBA00022460"/>
    </source>
</evidence>
<accession>A0AAW1U0H5</accession>
<dbReference type="Proteomes" id="UP001431783">
    <property type="component" value="Unassembled WGS sequence"/>
</dbReference>
<protein>
    <submittedName>
        <fullName evidence="4">Uncharacterized protein</fullName>
    </submittedName>
</protein>
<keyword evidence="3" id="KW-0732">Signal</keyword>
<organism evidence="4 5">
    <name type="scientific">Henosepilachna vigintioctopunctata</name>
    <dbReference type="NCBI Taxonomy" id="420089"/>
    <lineage>
        <taxon>Eukaryota</taxon>
        <taxon>Metazoa</taxon>
        <taxon>Ecdysozoa</taxon>
        <taxon>Arthropoda</taxon>
        <taxon>Hexapoda</taxon>
        <taxon>Insecta</taxon>
        <taxon>Pterygota</taxon>
        <taxon>Neoptera</taxon>
        <taxon>Endopterygota</taxon>
        <taxon>Coleoptera</taxon>
        <taxon>Polyphaga</taxon>
        <taxon>Cucujiformia</taxon>
        <taxon>Coccinelloidea</taxon>
        <taxon>Coccinellidae</taxon>
        <taxon>Epilachninae</taxon>
        <taxon>Epilachnini</taxon>
        <taxon>Henosepilachna</taxon>
    </lineage>
</organism>
<keyword evidence="1 2" id="KW-0193">Cuticle</keyword>
<reference evidence="4 5" key="1">
    <citation type="submission" date="2023-03" db="EMBL/GenBank/DDBJ databases">
        <title>Genome insight into feeding habits of ladybird beetles.</title>
        <authorList>
            <person name="Li H.-S."/>
            <person name="Huang Y.-H."/>
            <person name="Pang H."/>
        </authorList>
    </citation>
    <scope>NUCLEOTIDE SEQUENCE [LARGE SCALE GENOMIC DNA]</scope>
    <source>
        <strain evidence="4">SYSU_2023b</strain>
        <tissue evidence="4">Whole body</tissue>
    </source>
</reference>